<accession>A0A9D4T1T5</accession>
<comment type="caution">
    <text evidence="4">The sequence shown here is derived from an EMBL/GenBank/DDBJ whole genome shotgun (WGS) entry which is preliminary data.</text>
</comment>
<evidence type="ECO:0000313" key="5">
    <source>
        <dbReference type="Proteomes" id="UP000821837"/>
    </source>
</evidence>
<name>A0A9D4T1T5_RHISA</name>
<proteinExistence type="predicted"/>
<evidence type="ECO:0000313" key="4">
    <source>
        <dbReference type="EMBL" id="KAH7963207.1"/>
    </source>
</evidence>
<keyword evidence="2" id="KW-1133">Transmembrane helix</keyword>
<keyword evidence="2" id="KW-0472">Membrane</keyword>
<dbReference type="Proteomes" id="UP000821837">
    <property type="component" value="Chromosome 3"/>
</dbReference>
<feature type="region of interest" description="Disordered" evidence="1">
    <location>
        <begin position="72"/>
        <end position="100"/>
    </location>
</feature>
<protein>
    <recommendedName>
        <fullName evidence="3">GH18 domain-containing protein</fullName>
    </recommendedName>
</protein>
<dbReference type="VEuPathDB" id="VectorBase:RSAN_025832"/>
<dbReference type="Gene3D" id="3.20.20.80">
    <property type="entry name" value="Glycosidases"/>
    <property type="match status" value="1"/>
</dbReference>
<reference evidence="4" key="1">
    <citation type="journal article" date="2020" name="Cell">
        <title>Large-Scale Comparative Analyses of Tick Genomes Elucidate Their Genetic Diversity and Vector Capacities.</title>
        <authorList>
            <consortium name="Tick Genome and Microbiome Consortium (TIGMIC)"/>
            <person name="Jia N."/>
            <person name="Wang J."/>
            <person name="Shi W."/>
            <person name="Du L."/>
            <person name="Sun Y."/>
            <person name="Zhan W."/>
            <person name="Jiang J.F."/>
            <person name="Wang Q."/>
            <person name="Zhang B."/>
            <person name="Ji P."/>
            <person name="Bell-Sakyi L."/>
            <person name="Cui X.M."/>
            <person name="Yuan T.T."/>
            <person name="Jiang B.G."/>
            <person name="Yang W.F."/>
            <person name="Lam T.T."/>
            <person name="Chang Q.C."/>
            <person name="Ding S.J."/>
            <person name="Wang X.J."/>
            <person name="Zhu J.G."/>
            <person name="Ruan X.D."/>
            <person name="Zhao L."/>
            <person name="Wei J.T."/>
            <person name="Ye R.Z."/>
            <person name="Que T.C."/>
            <person name="Du C.H."/>
            <person name="Zhou Y.H."/>
            <person name="Cheng J.X."/>
            <person name="Dai P.F."/>
            <person name="Guo W.B."/>
            <person name="Han X.H."/>
            <person name="Huang E.J."/>
            <person name="Li L.F."/>
            <person name="Wei W."/>
            <person name="Gao Y.C."/>
            <person name="Liu J.Z."/>
            <person name="Shao H.Z."/>
            <person name="Wang X."/>
            <person name="Wang C.C."/>
            <person name="Yang T.C."/>
            <person name="Huo Q.B."/>
            <person name="Li W."/>
            <person name="Chen H.Y."/>
            <person name="Chen S.E."/>
            <person name="Zhou L.G."/>
            <person name="Ni X.B."/>
            <person name="Tian J.H."/>
            <person name="Sheng Y."/>
            <person name="Liu T."/>
            <person name="Pan Y.S."/>
            <person name="Xia L.Y."/>
            <person name="Li J."/>
            <person name="Zhao F."/>
            <person name="Cao W.C."/>
        </authorList>
    </citation>
    <scope>NUCLEOTIDE SEQUENCE</scope>
    <source>
        <strain evidence="4">Rsan-2018</strain>
    </source>
</reference>
<dbReference type="VEuPathDB" id="VectorBase:RSAN_039635"/>
<evidence type="ECO:0000256" key="2">
    <source>
        <dbReference type="SAM" id="Phobius"/>
    </source>
</evidence>
<dbReference type="AlphaFoldDB" id="A0A9D4T1T5"/>
<keyword evidence="2" id="KW-0812">Transmembrane</keyword>
<dbReference type="EMBL" id="JABSTV010001249">
    <property type="protein sequence ID" value="KAH7963207.1"/>
    <property type="molecule type" value="Genomic_DNA"/>
</dbReference>
<keyword evidence="5" id="KW-1185">Reference proteome</keyword>
<sequence length="589" mass="65306">MYRLYLIALVAIVAFAICYPSRRQGLVNDLYRYSVPPDFDADILEEEPSHGCRGVASADSLGFKSSEHVSVAEAKRQKAPPEPAVQTQGGTGSRRGDDPTASDDRFCLRLWLVWAGLTCPLVLCLWLFLVPFLVNNTTTLPPMPTIRGLTSGGAGLPTVPINLPPNVPSTCLEPASLPVLSGQANTIPDPTSGPSKEPVRPFFCLFNNTAVFASRNYSGLHVSVDFTFRAVPFELCHYVIYWSVAINNGEIISRLPWFDQHHGLYQLRNITENLGYQNVKILLALGGYLQDGPHFSVLGHDSVTLNRLTSNVVDAMSSFRLDGVAVHWVDSGPTCRGPDDQGIVAALLRMLRQAFDNAGLTQALVTAMMDGRDSVERLISTSKDVVDYFFLTDSRLYPNGSRTFYDICYIFSKDVDRTVNHYISSVPGLRWNQICTAEPVAFFTYDGDIDLTTKDFVPQPGRRFRRAPIYESCNRLRFCRVVTSSHTCIVHFATYGYRPNSTTLLAATAYLTELTHTLDTRFRNRSQSSATGEPCTFATLIEYDNYAGQCPSRYNRNILLRHLYFGSLGQLLGKGSIEVAAPSKHSPTC</sequence>
<dbReference type="GO" id="GO:0005975">
    <property type="term" value="P:carbohydrate metabolic process"/>
    <property type="evidence" value="ECO:0007669"/>
    <property type="project" value="InterPro"/>
</dbReference>
<dbReference type="InterPro" id="IPR001223">
    <property type="entry name" value="Glyco_hydro18_cat"/>
</dbReference>
<dbReference type="InterPro" id="IPR017853">
    <property type="entry name" value="GH"/>
</dbReference>
<feature type="transmembrane region" description="Helical" evidence="2">
    <location>
        <begin position="111"/>
        <end position="134"/>
    </location>
</feature>
<evidence type="ECO:0000259" key="3">
    <source>
        <dbReference type="Pfam" id="PF00704"/>
    </source>
</evidence>
<dbReference type="Pfam" id="PF00704">
    <property type="entry name" value="Glyco_hydro_18"/>
    <property type="match status" value="1"/>
</dbReference>
<gene>
    <name evidence="4" type="ORF">HPB52_020068</name>
</gene>
<organism evidence="4 5">
    <name type="scientific">Rhipicephalus sanguineus</name>
    <name type="common">Brown dog tick</name>
    <name type="synonym">Ixodes sanguineus</name>
    <dbReference type="NCBI Taxonomy" id="34632"/>
    <lineage>
        <taxon>Eukaryota</taxon>
        <taxon>Metazoa</taxon>
        <taxon>Ecdysozoa</taxon>
        <taxon>Arthropoda</taxon>
        <taxon>Chelicerata</taxon>
        <taxon>Arachnida</taxon>
        <taxon>Acari</taxon>
        <taxon>Parasitiformes</taxon>
        <taxon>Ixodida</taxon>
        <taxon>Ixodoidea</taxon>
        <taxon>Ixodidae</taxon>
        <taxon>Rhipicephalinae</taxon>
        <taxon>Rhipicephalus</taxon>
        <taxon>Rhipicephalus</taxon>
    </lineage>
</organism>
<feature type="domain" description="GH18" evidence="3">
    <location>
        <begin position="231"/>
        <end position="391"/>
    </location>
</feature>
<dbReference type="SUPFAM" id="SSF51445">
    <property type="entry name" value="(Trans)glycosidases"/>
    <property type="match status" value="1"/>
</dbReference>
<evidence type="ECO:0000256" key="1">
    <source>
        <dbReference type="SAM" id="MobiDB-lite"/>
    </source>
</evidence>
<reference evidence="4" key="2">
    <citation type="submission" date="2021-09" db="EMBL/GenBank/DDBJ databases">
        <authorList>
            <person name="Jia N."/>
            <person name="Wang J."/>
            <person name="Shi W."/>
            <person name="Du L."/>
            <person name="Sun Y."/>
            <person name="Zhan W."/>
            <person name="Jiang J."/>
            <person name="Wang Q."/>
            <person name="Zhang B."/>
            <person name="Ji P."/>
            <person name="Sakyi L.B."/>
            <person name="Cui X."/>
            <person name="Yuan T."/>
            <person name="Jiang B."/>
            <person name="Yang W."/>
            <person name="Lam T.T.-Y."/>
            <person name="Chang Q."/>
            <person name="Ding S."/>
            <person name="Wang X."/>
            <person name="Zhu J."/>
            <person name="Ruan X."/>
            <person name="Zhao L."/>
            <person name="Wei J."/>
            <person name="Que T."/>
            <person name="Du C."/>
            <person name="Cheng J."/>
            <person name="Dai P."/>
            <person name="Han X."/>
            <person name="Huang E."/>
            <person name="Gao Y."/>
            <person name="Liu J."/>
            <person name="Shao H."/>
            <person name="Ye R."/>
            <person name="Li L."/>
            <person name="Wei W."/>
            <person name="Wang X."/>
            <person name="Wang C."/>
            <person name="Huo Q."/>
            <person name="Li W."/>
            <person name="Guo W."/>
            <person name="Chen H."/>
            <person name="Chen S."/>
            <person name="Zhou L."/>
            <person name="Zhou L."/>
            <person name="Ni X."/>
            <person name="Tian J."/>
            <person name="Zhou Y."/>
            <person name="Sheng Y."/>
            <person name="Liu T."/>
            <person name="Pan Y."/>
            <person name="Xia L."/>
            <person name="Li J."/>
            <person name="Zhao F."/>
            <person name="Cao W."/>
        </authorList>
    </citation>
    <scope>NUCLEOTIDE SEQUENCE</scope>
    <source>
        <strain evidence="4">Rsan-2018</strain>
        <tissue evidence="4">Larvae</tissue>
    </source>
</reference>